<evidence type="ECO:0000256" key="1">
    <source>
        <dbReference type="SAM" id="MobiDB-lite"/>
    </source>
</evidence>
<keyword evidence="4" id="KW-1185">Reference proteome</keyword>
<dbReference type="OrthoDB" id="73168at2759"/>
<dbReference type="AlphaFoldDB" id="A0A8H3HY01"/>
<dbReference type="EMBL" id="CAJPDR010000020">
    <property type="protein sequence ID" value="CAF9907102.1"/>
    <property type="molecule type" value="Genomic_DNA"/>
</dbReference>
<dbReference type="PANTHER" id="PTHR28229">
    <property type="entry name" value="TRANSLOCATION PROTEIN SEC66"/>
    <property type="match status" value="1"/>
</dbReference>
<dbReference type="InterPro" id="IPR018624">
    <property type="entry name" value="Sec66"/>
</dbReference>
<evidence type="ECO:0000313" key="4">
    <source>
        <dbReference type="Proteomes" id="UP000664203"/>
    </source>
</evidence>
<feature type="transmembrane region" description="Helical" evidence="2">
    <location>
        <begin position="6"/>
        <end position="28"/>
    </location>
</feature>
<dbReference type="PANTHER" id="PTHR28229:SF1">
    <property type="entry name" value="TRANSLOCATION PROTEIN SEC66"/>
    <property type="match status" value="1"/>
</dbReference>
<proteinExistence type="predicted"/>
<feature type="region of interest" description="Disordered" evidence="1">
    <location>
        <begin position="193"/>
        <end position="246"/>
    </location>
</feature>
<reference evidence="3" key="1">
    <citation type="submission" date="2021-03" db="EMBL/GenBank/DDBJ databases">
        <authorList>
            <person name="Tagirdzhanova G."/>
        </authorList>
    </citation>
    <scope>NUCLEOTIDE SEQUENCE</scope>
</reference>
<accession>A0A8H3HY01</accession>
<keyword evidence="2" id="KW-0812">Transmembrane</keyword>
<gene>
    <name evidence="3" type="primary">SEC66</name>
    <name evidence="3" type="ORF">ALECFALPRED_003065</name>
</gene>
<keyword evidence="2" id="KW-0472">Membrane</keyword>
<dbReference type="Proteomes" id="UP000664203">
    <property type="component" value="Unassembled WGS sequence"/>
</dbReference>
<dbReference type="Pfam" id="PF09802">
    <property type="entry name" value="Sec66"/>
    <property type="match status" value="1"/>
</dbReference>
<name>A0A8H3HY01_9LECA</name>
<comment type="caution">
    <text evidence="3">The sequence shown here is derived from an EMBL/GenBank/DDBJ whole genome shotgun (WGS) entry which is preliminary data.</text>
</comment>
<feature type="compositionally biased region" description="Gly residues" evidence="1">
    <location>
        <begin position="225"/>
        <end position="236"/>
    </location>
</feature>
<dbReference type="GO" id="GO:0031204">
    <property type="term" value="P:post-translational protein targeting to membrane, translocation"/>
    <property type="evidence" value="ECO:0007669"/>
    <property type="project" value="InterPro"/>
</dbReference>
<evidence type="ECO:0000256" key="2">
    <source>
        <dbReference type="SAM" id="Phobius"/>
    </source>
</evidence>
<keyword evidence="2" id="KW-1133">Transmembrane helix</keyword>
<evidence type="ECO:0000313" key="3">
    <source>
        <dbReference type="EMBL" id="CAF9907102.1"/>
    </source>
</evidence>
<protein>
    <submittedName>
        <fullName evidence="3">Translocation protein S66</fullName>
    </submittedName>
</protein>
<organism evidence="3 4">
    <name type="scientific">Alectoria fallacina</name>
    <dbReference type="NCBI Taxonomy" id="1903189"/>
    <lineage>
        <taxon>Eukaryota</taxon>
        <taxon>Fungi</taxon>
        <taxon>Dikarya</taxon>
        <taxon>Ascomycota</taxon>
        <taxon>Pezizomycotina</taxon>
        <taxon>Lecanoromycetes</taxon>
        <taxon>OSLEUM clade</taxon>
        <taxon>Lecanoromycetidae</taxon>
        <taxon>Lecanorales</taxon>
        <taxon>Lecanorineae</taxon>
        <taxon>Parmeliaceae</taxon>
        <taxon>Alectoria</taxon>
    </lineage>
</organism>
<sequence length="246" mass="26830">MVDLIGLAIPFAYLGLLVGSLATFSSLYRKRKASGSRSTSLEPWFDSHIQRNIYLSLLHLEPQPGQDKATPVPDSVLKAALLQRAAEDIRRILAIRGAKQPLSQLLQRGSVGDDLWQRFLRAEKEMEAELRDVVEEANALATNWGQTIFQSANEMVNNGTIRERVAELQAKGRADREWWDKERESISSKFMQELNGEMPARASKAASTGAGNSDEEAVPIEAGGPAAGGSTAGSKGGTVKKRKGKK</sequence>
<dbReference type="GO" id="GO:0031207">
    <property type="term" value="C:Sec62/Sec63 complex"/>
    <property type="evidence" value="ECO:0007669"/>
    <property type="project" value="InterPro"/>
</dbReference>